<accession>W9WM97</accession>
<evidence type="ECO:0000313" key="6">
    <source>
        <dbReference type="EMBL" id="EXJ69292.1"/>
    </source>
</evidence>
<evidence type="ECO:0000313" key="7">
    <source>
        <dbReference type="Proteomes" id="UP000019471"/>
    </source>
</evidence>
<evidence type="ECO:0000256" key="3">
    <source>
        <dbReference type="SAM" id="MobiDB-lite"/>
    </source>
</evidence>
<dbReference type="Pfam" id="PF22624">
    <property type="entry name" value="AASDHPPT_N"/>
    <property type="match status" value="1"/>
</dbReference>
<dbReference type="STRING" id="1182543.W9WM97"/>
<reference evidence="6 7" key="1">
    <citation type="submission" date="2013-03" db="EMBL/GenBank/DDBJ databases">
        <title>The Genome Sequence of Cladophialophora psammophila CBS 110553.</title>
        <authorList>
            <consortium name="The Broad Institute Genomics Platform"/>
            <person name="Cuomo C."/>
            <person name="de Hoog S."/>
            <person name="Gorbushina A."/>
            <person name="Walker B."/>
            <person name="Young S.K."/>
            <person name="Zeng Q."/>
            <person name="Gargeya S."/>
            <person name="Fitzgerald M."/>
            <person name="Haas B."/>
            <person name="Abouelleil A."/>
            <person name="Allen A.W."/>
            <person name="Alvarado L."/>
            <person name="Arachchi H.M."/>
            <person name="Berlin A.M."/>
            <person name="Chapman S.B."/>
            <person name="Gainer-Dewar J."/>
            <person name="Goldberg J."/>
            <person name="Griggs A."/>
            <person name="Gujja S."/>
            <person name="Hansen M."/>
            <person name="Howarth C."/>
            <person name="Imamovic A."/>
            <person name="Ireland A."/>
            <person name="Larimer J."/>
            <person name="McCowan C."/>
            <person name="Murphy C."/>
            <person name="Pearson M."/>
            <person name="Poon T.W."/>
            <person name="Priest M."/>
            <person name="Roberts A."/>
            <person name="Saif S."/>
            <person name="Shea T."/>
            <person name="Sisk P."/>
            <person name="Sykes S."/>
            <person name="Wortman J."/>
            <person name="Nusbaum C."/>
            <person name="Birren B."/>
        </authorList>
    </citation>
    <scope>NUCLEOTIDE SEQUENCE [LARGE SCALE GENOMIC DNA]</scope>
    <source>
        <strain evidence="6 7">CBS 110553</strain>
    </source>
</reference>
<dbReference type="GeneID" id="19192034"/>
<dbReference type="SUPFAM" id="SSF56214">
    <property type="entry name" value="4'-phosphopantetheinyl transferase"/>
    <property type="match status" value="2"/>
</dbReference>
<keyword evidence="2" id="KW-0808">Transferase</keyword>
<feature type="domain" description="4'-phosphopantetheinyl transferase N-terminal" evidence="5">
    <location>
        <begin position="35"/>
        <end position="142"/>
    </location>
</feature>
<feature type="compositionally biased region" description="Polar residues" evidence="3">
    <location>
        <begin position="335"/>
        <end position="355"/>
    </location>
</feature>
<feature type="region of interest" description="Disordered" evidence="3">
    <location>
        <begin position="324"/>
        <end position="355"/>
    </location>
</feature>
<dbReference type="PANTHER" id="PTHR12215:SF10">
    <property type="entry name" value="L-AMINOADIPATE-SEMIALDEHYDE DEHYDROGENASE-PHOSPHOPANTETHEINYL TRANSFERASE"/>
    <property type="match status" value="1"/>
</dbReference>
<gene>
    <name evidence="6" type="ORF">A1O5_07328</name>
</gene>
<dbReference type="AlphaFoldDB" id="W9WM97"/>
<dbReference type="InterPro" id="IPR037143">
    <property type="entry name" value="4-PPantetheinyl_Trfase_dom_sf"/>
</dbReference>
<feature type="region of interest" description="Disordered" evidence="3">
    <location>
        <begin position="403"/>
        <end position="528"/>
    </location>
</feature>
<dbReference type="GO" id="GO:0000287">
    <property type="term" value="F:magnesium ion binding"/>
    <property type="evidence" value="ECO:0007669"/>
    <property type="project" value="InterPro"/>
</dbReference>
<sequence length="612" mass="67291">MLPQCPEDFITTINRWYIDTRPFVPQPHNPKSLHSLPLLSTLRRSDQEAITRFIRPADRFMSLASALLKYTFIHRRAKIPWSEVQISRTPAPHRRPYWEPPENWSTTDIYDDSEPNSEESCQIRGLEFNVSHQAGLVAIIGCSTPTPQLPSSVVPNPTPLSPTVLDSLAQIDLTSHPTCTAFDHPDLVRLGVDIACTNEDKRTPKDLTTQSKFDEWIEIFAEMFSDRERRHMRQMPIHVPVKEREEGEWTSDSSSSSSASSPTDGPGAGGNTKFFQNHEAKIINMKLRRFYAYWSLKEAYIKMVGEGLLASWLRELEFLDVHAPPPPPLPKENNRPSTASNYQPKNSSNTHSIIESQGMPLPASADIYAHRKSPANIPSLAPAESSISGGGAAGGATDMYAKHESAEGIPPPPAPSSSVTHRRNPSIPAADMYAQRKPSLSSPTDGSGRPRKLSIPATSTVRPHAAHAHTRNRSSHDYLSPFPDSPSTPSLLEPPLPAPLSLSGRSAGGGGHHPSPVETAKWTPPDKAERGMTTLLRGRRVKDVQIELVAYDTDFIVATAIRGVRERRVVSGDGDGGGGTAPGWGEGSGWWLRLDVEQDIRPCAEGWCDCLD</sequence>
<dbReference type="Proteomes" id="UP000019471">
    <property type="component" value="Unassembled WGS sequence"/>
</dbReference>
<feature type="compositionally biased region" description="Basic residues" evidence="3">
    <location>
        <begin position="464"/>
        <end position="473"/>
    </location>
</feature>
<evidence type="ECO:0000256" key="1">
    <source>
        <dbReference type="ARBA" id="ARBA00013172"/>
    </source>
</evidence>
<dbReference type="GO" id="GO:0005829">
    <property type="term" value="C:cytosol"/>
    <property type="evidence" value="ECO:0007669"/>
    <property type="project" value="TreeGrafter"/>
</dbReference>
<name>W9WM97_9EURO</name>
<comment type="caution">
    <text evidence="6">The sequence shown here is derived from an EMBL/GenBank/DDBJ whole genome shotgun (WGS) entry which is preliminary data.</text>
</comment>
<dbReference type="InterPro" id="IPR055066">
    <property type="entry name" value="AASDHPPT_N"/>
</dbReference>
<dbReference type="eggNOG" id="KOG0945">
    <property type="taxonomic scope" value="Eukaryota"/>
</dbReference>
<dbReference type="EMBL" id="AMGX01000011">
    <property type="protein sequence ID" value="EXJ69292.1"/>
    <property type="molecule type" value="Genomic_DNA"/>
</dbReference>
<dbReference type="GO" id="GO:0008897">
    <property type="term" value="F:holo-[acyl-carrier-protein] synthase activity"/>
    <property type="evidence" value="ECO:0007669"/>
    <property type="project" value="UniProtKB-EC"/>
</dbReference>
<evidence type="ECO:0000259" key="4">
    <source>
        <dbReference type="Pfam" id="PF01648"/>
    </source>
</evidence>
<proteinExistence type="predicted"/>
<dbReference type="EC" id="2.7.8.7" evidence="1"/>
<feature type="compositionally biased region" description="Low complexity" evidence="3">
    <location>
        <begin position="250"/>
        <end position="265"/>
    </location>
</feature>
<dbReference type="RefSeq" id="XP_007746107.1">
    <property type="nucleotide sequence ID" value="XM_007747917.1"/>
</dbReference>
<dbReference type="InterPro" id="IPR008278">
    <property type="entry name" value="4-PPantetheinyl_Trfase_dom"/>
</dbReference>
<dbReference type="Gene3D" id="3.90.470.20">
    <property type="entry name" value="4'-phosphopantetheinyl transferase domain"/>
    <property type="match status" value="2"/>
</dbReference>
<feature type="region of interest" description="Disordered" evidence="3">
    <location>
        <begin position="237"/>
        <end position="273"/>
    </location>
</feature>
<dbReference type="Pfam" id="PF01648">
    <property type="entry name" value="ACPS"/>
    <property type="match status" value="1"/>
</dbReference>
<feature type="domain" description="4'-phosphopantetheinyl transferase" evidence="4">
    <location>
        <begin position="280"/>
        <end position="323"/>
    </location>
</feature>
<dbReference type="HOGENOM" id="CLU_031126_1_0_1"/>
<dbReference type="OrthoDB" id="1393670at2759"/>
<dbReference type="PANTHER" id="PTHR12215">
    <property type="entry name" value="PHOSPHOPANTETHEINE TRANSFERASE"/>
    <property type="match status" value="1"/>
</dbReference>
<dbReference type="GO" id="GO:0019878">
    <property type="term" value="P:lysine biosynthetic process via aminoadipic acid"/>
    <property type="evidence" value="ECO:0007669"/>
    <property type="project" value="TreeGrafter"/>
</dbReference>
<keyword evidence="7" id="KW-1185">Reference proteome</keyword>
<evidence type="ECO:0000259" key="5">
    <source>
        <dbReference type="Pfam" id="PF22624"/>
    </source>
</evidence>
<organism evidence="6 7">
    <name type="scientific">Cladophialophora psammophila CBS 110553</name>
    <dbReference type="NCBI Taxonomy" id="1182543"/>
    <lineage>
        <taxon>Eukaryota</taxon>
        <taxon>Fungi</taxon>
        <taxon>Dikarya</taxon>
        <taxon>Ascomycota</taxon>
        <taxon>Pezizomycotina</taxon>
        <taxon>Eurotiomycetes</taxon>
        <taxon>Chaetothyriomycetidae</taxon>
        <taxon>Chaetothyriales</taxon>
        <taxon>Herpotrichiellaceae</taxon>
        <taxon>Cladophialophora</taxon>
    </lineage>
</organism>
<dbReference type="InterPro" id="IPR050559">
    <property type="entry name" value="P-Pant_transferase_sf"/>
</dbReference>
<protein>
    <recommendedName>
        <fullName evidence="1">holo-[acyl-carrier-protein] synthase</fullName>
        <ecNumber evidence="1">2.7.8.7</ecNumber>
    </recommendedName>
</protein>
<evidence type="ECO:0000256" key="2">
    <source>
        <dbReference type="ARBA" id="ARBA00022679"/>
    </source>
</evidence>